<feature type="region of interest" description="Disordered" evidence="1">
    <location>
        <begin position="1"/>
        <end position="60"/>
    </location>
</feature>
<organism evidence="2 3">
    <name type="scientific">Araneus ventricosus</name>
    <name type="common">Orbweaver spider</name>
    <name type="synonym">Epeira ventricosa</name>
    <dbReference type="NCBI Taxonomy" id="182803"/>
    <lineage>
        <taxon>Eukaryota</taxon>
        <taxon>Metazoa</taxon>
        <taxon>Ecdysozoa</taxon>
        <taxon>Arthropoda</taxon>
        <taxon>Chelicerata</taxon>
        <taxon>Arachnida</taxon>
        <taxon>Araneae</taxon>
        <taxon>Araneomorphae</taxon>
        <taxon>Entelegynae</taxon>
        <taxon>Araneoidea</taxon>
        <taxon>Araneidae</taxon>
        <taxon>Araneus</taxon>
    </lineage>
</organism>
<keyword evidence="3" id="KW-1185">Reference proteome</keyword>
<feature type="compositionally biased region" description="Basic and acidic residues" evidence="1">
    <location>
        <begin position="25"/>
        <end position="45"/>
    </location>
</feature>
<dbReference type="Proteomes" id="UP000499080">
    <property type="component" value="Unassembled WGS sequence"/>
</dbReference>
<proteinExistence type="predicted"/>
<evidence type="ECO:0000256" key="1">
    <source>
        <dbReference type="SAM" id="MobiDB-lite"/>
    </source>
</evidence>
<evidence type="ECO:0000313" key="3">
    <source>
        <dbReference type="Proteomes" id="UP000499080"/>
    </source>
</evidence>
<accession>A0A4Y2BNI6</accession>
<reference evidence="2 3" key="1">
    <citation type="journal article" date="2019" name="Sci. Rep.">
        <title>Orb-weaving spider Araneus ventricosus genome elucidates the spidroin gene catalogue.</title>
        <authorList>
            <person name="Kono N."/>
            <person name="Nakamura H."/>
            <person name="Ohtoshi R."/>
            <person name="Moran D.A.P."/>
            <person name="Shinohara A."/>
            <person name="Yoshida Y."/>
            <person name="Fujiwara M."/>
            <person name="Mori M."/>
            <person name="Tomita M."/>
            <person name="Arakawa K."/>
        </authorList>
    </citation>
    <scope>NUCLEOTIDE SEQUENCE [LARGE SCALE GENOMIC DNA]</scope>
</reference>
<dbReference type="EMBL" id="BGPR01000089">
    <property type="protein sequence ID" value="GBL92826.1"/>
    <property type="molecule type" value="Genomic_DNA"/>
</dbReference>
<evidence type="ECO:0000313" key="2">
    <source>
        <dbReference type="EMBL" id="GBL92826.1"/>
    </source>
</evidence>
<name>A0A4Y2BNI6_ARAVE</name>
<gene>
    <name evidence="2" type="ORF">AVEN_4534_1</name>
</gene>
<sequence>MSLNDKIASSHPRHRQTLARANSIARKERQFLQRERQRFLRKETQSDSSSPLGEDEDWNRPRSYQFSIKQNFASACERCADTKEQRWEDVYHFMTKRTLEQ</sequence>
<protein>
    <submittedName>
        <fullName evidence="2">Uncharacterized protein</fullName>
    </submittedName>
</protein>
<dbReference type="AlphaFoldDB" id="A0A4Y2BNI6"/>
<comment type="caution">
    <text evidence="2">The sequence shown here is derived from an EMBL/GenBank/DDBJ whole genome shotgun (WGS) entry which is preliminary data.</text>
</comment>